<name>A0A0B5DYA4_9RHOB</name>
<keyword evidence="2" id="KW-1133">Transmembrane helix</keyword>
<feature type="compositionally biased region" description="Low complexity" evidence="1">
    <location>
        <begin position="367"/>
        <end position="382"/>
    </location>
</feature>
<feature type="compositionally biased region" description="Basic and acidic residues" evidence="1">
    <location>
        <begin position="310"/>
        <end position="328"/>
    </location>
</feature>
<evidence type="ECO:0000313" key="3">
    <source>
        <dbReference type="EMBL" id="AJE47989.1"/>
    </source>
</evidence>
<feature type="transmembrane region" description="Helical" evidence="2">
    <location>
        <begin position="535"/>
        <end position="557"/>
    </location>
</feature>
<dbReference type="Gene3D" id="3.30.420.380">
    <property type="match status" value="1"/>
</dbReference>
<evidence type="ECO:0000313" key="4">
    <source>
        <dbReference type="Proteomes" id="UP000031521"/>
    </source>
</evidence>
<dbReference type="EMBL" id="CP004393">
    <property type="protein sequence ID" value="AJE47989.1"/>
    <property type="molecule type" value="Genomic_DNA"/>
</dbReference>
<dbReference type="STRING" id="1208324.P73_3274"/>
<feature type="region of interest" description="Disordered" evidence="1">
    <location>
        <begin position="695"/>
        <end position="863"/>
    </location>
</feature>
<keyword evidence="2" id="KW-0812">Transmembrane</keyword>
<dbReference type="OrthoDB" id="7870459at2"/>
<organism evidence="3 4">
    <name type="scientific">Celeribacter indicus</name>
    <dbReference type="NCBI Taxonomy" id="1208324"/>
    <lineage>
        <taxon>Bacteria</taxon>
        <taxon>Pseudomonadati</taxon>
        <taxon>Pseudomonadota</taxon>
        <taxon>Alphaproteobacteria</taxon>
        <taxon>Rhodobacterales</taxon>
        <taxon>Roseobacteraceae</taxon>
        <taxon>Celeribacter</taxon>
    </lineage>
</organism>
<keyword evidence="2" id="KW-0472">Membrane</keyword>
<dbReference type="AlphaFoldDB" id="A0A0B5DYA4"/>
<protein>
    <recommendedName>
        <fullName evidence="5">Type IV pilus biogenesis</fullName>
    </recommendedName>
</protein>
<accession>A0A0B5DYA4</accession>
<feature type="compositionally biased region" description="Low complexity" evidence="1">
    <location>
        <begin position="765"/>
        <end position="776"/>
    </location>
</feature>
<dbReference type="Proteomes" id="UP000031521">
    <property type="component" value="Chromosome"/>
</dbReference>
<dbReference type="SUPFAM" id="SSF53067">
    <property type="entry name" value="Actin-like ATPase domain"/>
    <property type="match status" value="1"/>
</dbReference>
<proteinExistence type="predicted"/>
<evidence type="ECO:0000256" key="1">
    <source>
        <dbReference type="SAM" id="MobiDB-lite"/>
    </source>
</evidence>
<evidence type="ECO:0008006" key="5">
    <source>
        <dbReference type="Google" id="ProtNLM"/>
    </source>
</evidence>
<dbReference type="RefSeq" id="WP_043870419.1">
    <property type="nucleotide sequence ID" value="NZ_CP004393.1"/>
</dbReference>
<feature type="region of interest" description="Disordered" evidence="1">
    <location>
        <begin position="184"/>
        <end position="205"/>
    </location>
</feature>
<feature type="region of interest" description="Disordered" evidence="1">
    <location>
        <begin position="561"/>
        <end position="631"/>
    </location>
</feature>
<sequence length="994" mass="102684">MKPNFALDLSHDGIVLLHRASAGWHHMGEVSLDAPDMAAELEQLRDLATAVSTRGLSSKLVIPDSQILYRSIPDPGPDTATRDAAIRAALEGATPYALGDLVWDWRTVAGRLQIAVVARETLEEAEAFATEHRFNPVTFVAMPDPALFGGEPFFGRTRSADALIGADVTVEPDREAMHLLSHRATAKAPAPAPAPEETVPEETVPEAEIAEVPAETAPGEAASGMLPIPLVATETDEKAFPATDAAPAEPLPPETGAGEEAPMLEDAAPEDFEDPAPEAPRATGAQAAPGGDEPTPRPDPAADATEPEAPSEKAEKAKDEAEEIRSEPDQDPATAFHSHRAELPQSGEEAEAAPRLAALPSRVFSTAPAAADIPPAPRVDAATRAPDPSPHVSVTSGEVPLFEADETPKPRLRKSPKTGPLPEPPPMPAPAAPARPDPQSDAAAKPGGRALGALKGLSGRAAQAKAKRKAKATPPADIGTAPLPIAVTEGETLLPLSDRAAGLDRMENARDEAEALTVFGARRQARAGTGKPRRLGLILTALLILLLLVAGLLAGLLPEDEAPTDASGPAASLEQTAPRDLAGTEGEAESDPDGGEAPTTTVLVEPDAAGTGVDESELAYESDGTEEEPELLDQAVLPEPPAGAEAADAPDPAEVAQRYAATGIWPLAPEGGDGEVAEDRLEDVYIASIDPEIEPQDALALAPGAGHSAETPPRAATPPAPPGTVYDYDDDGFLRATPEGTVTPDGVVVYAGRPEITTRPRPGSDADTAEATPADPLEAATDVDNPVRLSLASARPSLRPEDLIEDNERANLGGLTRAQLGGFRPAPRPVSEQERATEDATEEGASAPSPTAPDVAVSLVPQARPQDFEKLAAAAAAAANAASDAASEPEGETTARSAAAQVTARVPEPALPSSAPTSVARAATVENAINLRKLNLMGVYGGNSDRRALVRLPSGRFAKVQVGDKLDGGRVQSIGSSTLTYVKKGRAYTIQVGS</sequence>
<feature type="compositionally biased region" description="Acidic residues" evidence="1">
    <location>
        <begin position="614"/>
        <end position="631"/>
    </location>
</feature>
<dbReference type="HOGENOM" id="CLU_008842_0_0_5"/>
<feature type="region of interest" description="Disordered" evidence="1">
    <location>
        <begin position="269"/>
        <end position="477"/>
    </location>
</feature>
<gene>
    <name evidence="3" type="ORF">P73_3274</name>
</gene>
<dbReference type="KEGG" id="cid:P73_3274"/>
<evidence type="ECO:0000256" key="2">
    <source>
        <dbReference type="SAM" id="Phobius"/>
    </source>
</evidence>
<reference evidence="3 4" key="1">
    <citation type="journal article" date="2014" name="Int. J. Syst. Evol. Microbiol.">
        <title>Celeribacter indicus sp. nov., a polycyclic aromatic hydrocarbon-degrading bacterium from deep-sea sediment and reclassification of Huaishuia halophila as Celeribacter halophilus comb. nov.</title>
        <authorList>
            <person name="Lai Q."/>
            <person name="Cao J."/>
            <person name="Yuan J."/>
            <person name="Li F."/>
            <person name="Shao Z."/>
        </authorList>
    </citation>
    <scope>NUCLEOTIDE SEQUENCE [LARGE SCALE GENOMIC DNA]</scope>
    <source>
        <strain evidence="3">P73</strain>
    </source>
</reference>
<dbReference type="InterPro" id="IPR043129">
    <property type="entry name" value="ATPase_NBD"/>
</dbReference>
<feature type="compositionally biased region" description="Pro residues" evidence="1">
    <location>
        <begin position="419"/>
        <end position="436"/>
    </location>
</feature>
<feature type="compositionally biased region" description="Basic and acidic residues" evidence="1">
    <location>
        <begin position="798"/>
        <end position="809"/>
    </location>
</feature>
<keyword evidence="4" id="KW-1185">Reference proteome</keyword>